<dbReference type="AlphaFoldDB" id="A0A502F7E2"/>
<dbReference type="Gene3D" id="3.40.50.300">
    <property type="entry name" value="P-loop containing nucleotide triphosphate hydrolases"/>
    <property type="match status" value="1"/>
</dbReference>
<feature type="domain" description="AAA+ ATPase" evidence="4">
    <location>
        <begin position="225"/>
        <end position="357"/>
    </location>
</feature>
<dbReference type="InterPro" id="IPR003959">
    <property type="entry name" value="ATPase_AAA_core"/>
</dbReference>
<evidence type="ECO:0000259" key="4">
    <source>
        <dbReference type="SMART" id="SM00382"/>
    </source>
</evidence>
<dbReference type="SUPFAM" id="SSF52540">
    <property type="entry name" value="P-loop containing nucleoside triphosphate hydrolases"/>
    <property type="match status" value="1"/>
</dbReference>
<evidence type="ECO:0000313" key="5">
    <source>
        <dbReference type="EMBL" id="TPG45280.1"/>
    </source>
</evidence>
<dbReference type="InterPro" id="IPR003593">
    <property type="entry name" value="AAA+_ATPase"/>
</dbReference>
<evidence type="ECO:0000313" key="6">
    <source>
        <dbReference type="Proteomes" id="UP000319700"/>
    </source>
</evidence>
<dbReference type="EMBL" id="RCZH01000001">
    <property type="protein sequence ID" value="TPG45280.1"/>
    <property type="molecule type" value="Genomic_DNA"/>
</dbReference>
<dbReference type="PANTHER" id="PTHR23073">
    <property type="entry name" value="26S PROTEASOME REGULATORY SUBUNIT"/>
    <property type="match status" value="1"/>
</dbReference>
<comment type="similarity">
    <text evidence="1">Belongs to the AAA ATPase family.</text>
</comment>
<dbReference type="GO" id="GO:0016887">
    <property type="term" value="F:ATP hydrolysis activity"/>
    <property type="evidence" value="ECO:0007669"/>
    <property type="project" value="InterPro"/>
</dbReference>
<dbReference type="STRING" id="29533.SAMN05444387_3699"/>
<comment type="caution">
    <text evidence="5">The sequence shown here is derived from an EMBL/GenBank/DDBJ whole genome shotgun (WGS) entry which is preliminary data.</text>
</comment>
<name>A0A502F7E2_9FLAO</name>
<dbReference type="SMART" id="SM00382">
    <property type="entry name" value="AAA"/>
    <property type="match status" value="1"/>
</dbReference>
<evidence type="ECO:0000256" key="3">
    <source>
        <dbReference type="ARBA" id="ARBA00022840"/>
    </source>
</evidence>
<dbReference type="GO" id="GO:0005524">
    <property type="term" value="F:ATP binding"/>
    <property type="evidence" value="ECO:0007669"/>
    <property type="project" value="UniProtKB-KW"/>
</dbReference>
<evidence type="ECO:0000256" key="1">
    <source>
        <dbReference type="ARBA" id="ARBA00006914"/>
    </source>
</evidence>
<dbReference type="InterPro" id="IPR050221">
    <property type="entry name" value="26S_Proteasome_ATPase"/>
</dbReference>
<gene>
    <name evidence="5" type="ORF">EAH81_01370</name>
</gene>
<proteinExistence type="inferred from homology"/>
<dbReference type="InterPro" id="IPR027417">
    <property type="entry name" value="P-loop_NTPase"/>
</dbReference>
<protein>
    <submittedName>
        <fullName evidence="5">ATP-binding protein</fullName>
    </submittedName>
</protein>
<dbReference type="Proteomes" id="UP000319700">
    <property type="component" value="Unassembled WGS sequence"/>
</dbReference>
<dbReference type="Gene3D" id="1.10.8.60">
    <property type="match status" value="1"/>
</dbReference>
<dbReference type="OrthoDB" id="7438987at2"/>
<organism evidence="5 6">
    <name type="scientific">Flavobacterium pectinovorum</name>
    <dbReference type="NCBI Taxonomy" id="29533"/>
    <lineage>
        <taxon>Bacteria</taxon>
        <taxon>Pseudomonadati</taxon>
        <taxon>Bacteroidota</taxon>
        <taxon>Flavobacteriia</taxon>
        <taxon>Flavobacteriales</taxon>
        <taxon>Flavobacteriaceae</taxon>
        <taxon>Flavobacterium</taxon>
    </lineage>
</organism>
<dbReference type="CDD" id="cd19481">
    <property type="entry name" value="RecA-like_protease"/>
    <property type="match status" value="1"/>
</dbReference>
<reference evidence="5 6" key="1">
    <citation type="journal article" date="2019" name="Environ. Microbiol.">
        <title>Species interactions and distinct microbial communities in high Arctic permafrost affected cryosols are associated with the CH4 and CO2 gas fluxes.</title>
        <authorList>
            <person name="Altshuler I."/>
            <person name="Hamel J."/>
            <person name="Turney S."/>
            <person name="Magnuson E."/>
            <person name="Levesque R."/>
            <person name="Greer C."/>
            <person name="Whyte L.G."/>
        </authorList>
    </citation>
    <scope>NUCLEOTIDE SEQUENCE [LARGE SCALE GENOMIC DNA]</scope>
    <source>
        <strain evidence="5 6">42</strain>
    </source>
</reference>
<keyword evidence="2" id="KW-0547">Nucleotide-binding</keyword>
<keyword evidence="6" id="KW-1185">Reference proteome</keyword>
<dbReference type="Pfam" id="PF00004">
    <property type="entry name" value="AAA"/>
    <property type="match status" value="1"/>
</dbReference>
<keyword evidence="3 5" id="KW-0067">ATP-binding</keyword>
<dbReference type="RefSeq" id="WP_140502922.1">
    <property type="nucleotide sequence ID" value="NZ_RCZH01000001.1"/>
</dbReference>
<evidence type="ECO:0000256" key="2">
    <source>
        <dbReference type="ARBA" id="ARBA00022741"/>
    </source>
</evidence>
<accession>A0A502F7E2</accession>
<sequence>MKNVFNYLKDQFVFQLDSLFQAENPTEKPVLDQLDSDGFINEFIIENKLTEIDTLLLGLALVPHVRPDFLSSIIAEYLPNGGELPEFGGIKTKNHRGILPTGETAQFLIAGNDLENRISFYNYLHNYSFLYQKGIIKIESVPNGEPKLSGLLILEDEYIEKFITGKILKPQLSSIFPAQLIETGLDWDDLVLNSNTLNQIKEIETWLKFNEILLHEWDMKSKIKPGFRVMFYGAPGTGKTLTASLLGKYTKRDVYRIDLSMVISKYIGETEKNLSSLFDKAADKEWILFFDEADAVFGKRTNVRDAHDKYANQEVSYLLQRIENHPGLVILASNFKTNIDTAFTRRFQSIIEFEVPSHGERLQLWQNNLPKGIRIAEDVNLNELSKKYDITGANIVNIIQYACLRTLEDENENINLNHLLQGIKKEYAKEGKMM</sequence>